<dbReference type="InterPro" id="IPR014001">
    <property type="entry name" value="Helicase_ATP-bd"/>
</dbReference>
<keyword evidence="6" id="KW-0812">Transmembrane</keyword>
<accession>I3TE65</accession>
<dbReference type="SMART" id="SM00490">
    <property type="entry name" value="HELICc"/>
    <property type="match status" value="1"/>
</dbReference>
<evidence type="ECO:0000256" key="5">
    <source>
        <dbReference type="PROSITE-ProRule" id="PRU00552"/>
    </source>
</evidence>
<reference evidence="10 11" key="1">
    <citation type="journal article" date="2012" name="J. Bacteriol.">
        <title>Complete genome sequence of the hyperthermophilic cellulolytic Crenarchaeon 'Thermogladius cellulolyticus' 1633.</title>
        <authorList>
            <person name="Mardanov A.V."/>
            <person name="Kochetkova T.V."/>
            <person name="Beletsky A.V."/>
            <person name="Bonch-Osmolovskaya E.A."/>
            <person name="Ravin N.V."/>
            <person name="Skryabin K.G."/>
        </authorList>
    </citation>
    <scope>NUCLEOTIDE SEQUENCE [LARGE SCALE GENOMIC DNA]</scope>
    <source>
        <strain evidence="11">DSM 22663 / VKM B-2946 / 1633</strain>
    </source>
</reference>
<dbReference type="PROSITE" id="PS51192">
    <property type="entry name" value="HELICASE_ATP_BIND_1"/>
    <property type="match status" value="1"/>
</dbReference>
<dbReference type="Proteomes" id="UP000005270">
    <property type="component" value="Chromosome"/>
</dbReference>
<dbReference type="EMBL" id="CP003531">
    <property type="protein sequence ID" value="AFK51053.1"/>
    <property type="molecule type" value="Genomic_DNA"/>
</dbReference>
<dbReference type="GO" id="GO:0016887">
    <property type="term" value="F:ATP hydrolysis activity"/>
    <property type="evidence" value="ECO:0007669"/>
    <property type="project" value="TreeGrafter"/>
</dbReference>
<dbReference type="SUPFAM" id="SSF52540">
    <property type="entry name" value="P-loop containing nucleoside triphosphate hydrolases"/>
    <property type="match status" value="2"/>
</dbReference>
<dbReference type="AlphaFoldDB" id="I3TE65"/>
<dbReference type="GO" id="GO:0003724">
    <property type="term" value="F:RNA helicase activity"/>
    <property type="evidence" value="ECO:0007669"/>
    <property type="project" value="InterPro"/>
</dbReference>
<feature type="domain" description="Helicase ATP-binding" evidence="7">
    <location>
        <begin position="267"/>
        <end position="454"/>
    </location>
</feature>
<evidence type="ECO:0000259" key="8">
    <source>
        <dbReference type="PROSITE" id="PS51194"/>
    </source>
</evidence>
<sequence>MSTGFSSLKSIDKAIPRVILFDALPVATMALILLAYIMFLVVFAICYRYSHDTKLVERGVHLVGSGDLLHNVRSSVWAILGGLDDCGVNVVNSMCLRGVSVRLLLPNSTPWELIGRLGSCVEVRFYSGLLGARGLWVVDGKAYRGPCRLTCDVVSRPIALRELPSGLERFERLWGRARANTQGYVEVAEPRFGACIRSNLEYATLTLEPYVRPLLNVVEDLTLRLRGGLVRLLRGSWYPFTLLNPRLQQLLKKKGFKEPTPIQVLAIPRVLAGRNLLVVAPTGSGKTESVLLPVISKLLDERERRGGLVGVKVLYVTPMRALCHDIAERIRGLTRPLFDGSSDPVGEWHSDVDRDVKDEICTTPPLILVTTPESLELILDTRPECWKRLANVDYVVVDEVHEVISGKRGEQILILLERLRRLTGGRIQRLFISATLPNPDLIARLLGGSDGPVEVVRDPRSRVVEARMIMVGDDEELVTALVNAIGDDKGYLVFVNTRALAELLHHKLNKKGVKDIGVHHGSVAPAIRRELERMFREGRLRGLVATRTLELGVDIGSAEKVALLGSPRLPEYFAQRVGRSSHKPHTVSKVALIALDATDVLELIAIMSMLSRRRLVGYEVYTPSLDVIAREILAETYRSGGRGVGVSEVRELLRLAFPYTADLDEGLEELIEELADKGLLKRAGDRLLLGDEFRRVWDRRAWKSFFSFIPPREEVKIVDMSGNEVGAVDVANLVFIRPGSVIRLAGRVWRVVDIKPEKSGRREIRVVATDTDEFTIPIWKSGGIPVHASVAVEVYRLLGRLSELGERRVARFGSLRVELDDSIRGLLRELSKVKHYVAPGYRTMVVDRIASRVFKVKPRKLGLTRGYDLVVTTMLYPFGSKISNTITSILLAGSRRDEVVYVLPKPYGILVVHKPSLDVVKYLLNVDQREIKESIKTHPICWL</sequence>
<keyword evidence="6" id="KW-0472">Membrane</keyword>
<dbReference type="InterPro" id="IPR001650">
    <property type="entry name" value="Helicase_C-like"/>
</dbReference>
<gene>
    <name evidence="10" type="ordered locus">TCELL_0629</name>
</gene>
<evidence type="ECO:0000259" key="9">
    <source>
        <dbReference type="PROSITE" id="PS51195"/>
    </source>
</evidence>
<evidence type="ECO:0000313" key="11">
    <source>
        <dbReference type="Proteomes" id="UP000005270"/>
    </source>
</evidence>
<evidence type="ECO:0000259" key="7">
    <source>
        <dbReference type="PROSITE" id="PS51192"/>
    </source>
</evidence>
<feature type="short sequence motif" description="Q motif" evidence="5">
    <location>
        <begin position="236"/>
        <end position="264"/>
    </location>
</feature>
<feature type="domain" description="Helicase C-terminal" evidence="8">
    <location>
        <begin position="477"/>
        <end position="628"/>
    </location>
</feature>
<dbReference type="Gene3D" id="3.40.50.300">
    <property type="entry name" value="P-loop containing nucleotide triphosphate hydrolases"/>
    <property type="match status" value="2"/>
</dbReference>
<proteinExistence type="predicted"/>
<dbReference type="Pfam" id="PF00271">
    <property type="entry name" value="Helicase_C"/>
    <property type="match status" value="1"/>
</dbReference>
<dbReference type="InterPro" id="IPR027417">
    <property type="entry name" value="P-loop_NTPase"/>
</dbReference>
<dbReference type="InterPro" id="IPR052511">
    <property type="entry name" value="ATP-dep_Helicase"/>
</dbReference>
<dbReference type="PANTHER" id="PTHR47962:SF5">
    <property type="entry name" value="ATP-DEPENDENT HELICASE LHR-RELATED"/>
    <property type="match status" value="1"/>
</dbReference>
<dbReference type="KEGG" id="thg:TCELL_0629"/>
<dbReference type="HOGENOM" id="CLU_311403_0_0_2"/>
<keyword evidence="4" id="KW-0067">ATP-binding</keyword>
<dbReference type="InParanoid" id="I3TE65"/>
<keyword evidence="3 10" id="KW-0347">Helicase</keyword>
<dbReference type="SMART" id="SM00487">
    <property type="entry name" value="DEXDc"/>
    <property type="match status" value="1"/>
</dbReference>
<dbReference type="InterPro" id="IPR014014">
    <property type="entry name" value="RNA_helicase_DEAD_Q_motif"/>
</dbReference>
<evidence type="ECO:0000256" key="4">
    <source>
        <dbReference type="ARBA" id="ARBA00022840"/>
    </source>
</evidence>
<name>I3TE65_THEC1</name>
<keyword evidence="11" id="KW-1185">Reference proteome</keyword>
<dbReference type="Pfam" id="PF00270">
    <property type="entry name" value="DEAD"/>
    <property type="match status" value="1"/>
</dbReference>
<evidence type="ECO:0000313" key="10">
    <source>
        <dbReference type="EMBL" id="AFK51053.1"/>
    </source>
</evidence>
<dbReference type="eggNOG" id="arCOG00557">
    <property type="taxonomic scope" value="Archaea"/>
</dbReference>
<dbReference type="InterPro" id="IPR011545">
    <property type="entry name" value="DEAD/DEAH_box_helicase_dom"/>
</dbReference>
<keyword evidence="2" id="KW-0378">Hydrolase</keyword>
<keyword evidence="1" id="KW-0547">Nucleotide-binding</keyword>
<dbReference type="GO" id="GO:0140097">
    <property type="term" value="F:catalytic activity, acting on DNA"/>
    <property type="evidence" value="ECO:0007669"/>
    <property type="project" value="UniProtKB-ARBA"/>
</dbReference>
<dbReference type="PROSITE" id="PS51194">
    <property type="entry name" value="HELICASE_CTER"/>
    <property type="match status" value="1"/>
</dbReference>
<keyword evidence="6" id="KW-1133">Transmembrane helix</keyword>
<dbReference type="GO" id="GO:0003677">
    <property type="term" value="F:DNA binding"/>
    <property type="evidence" value="ECO:0007669"/>
    <property type="project" value="TreeGrafter"/>
</dbReference>
<dbReference type="GO" id="GO:0005524">
    <property type="term" value="F:ATP binding"/>
    <property type="evidence" value="ECO:0007669"/>
    <property type="project" value="UniProtKB-KW"/>
</dbReference>
<feature type="transmembrane region" description="Helical" evidence="6">
    <location>
        <begin position="20"/>
        <end position="45"/>
    </location>
</feature>
<organism evidence="10 11">
    <name type="scientific">Thermogladius calderae (strain DSM 22663 / VKM B-2946 / 1633)</name>
    <dbReference type="NCBI Taxonomy" id="1184251"/>
    <lineage>
        <taxon>Archaea</taxon>
        <taxon>Thermoproteota</taxon>
        <taxon>Thermoprotei</taxon>
        <taxon>Desulfurococcales</taxon>
        <taxon>Desulfurococcaceae</taxon>
        <taxon>Thermogladius</taxon>
    </lineage>
</organism>
<dbReference type="PROSITE" id="PS51195">
    <property type="entry name" value="Q_MOTIF"/>
    <property type="match status" value="1"/>
</dbReference>
<evidence type="ECO:0000256" key="1">
    <source>
        <dbReference type="ARBA" id="ARBA00022741"/>
    </source>
</evidence>
<dbReference type="PANTHER" id="PTHR47962">
    <property type="entry name" value="ATP-DEPENDENT HELICASE LHR-RELATED-RELATED"/>
    <property type="match status" value="1"/>
</dbReference>
<evidence type="ECO:0000256" key="3">
    <source>
        <dbReference type="ARBA" id="ARBA00022806"/>
    </source>
</evidence>
<dbReference type="STRING" id="1184251.TCELL_0629"/>
<evidence type="ECO:0000256" key="2">
    <source>
        <dbReference type="ARBA" id="ARBA00022801"/>
    </source>
</evidence>
<protein>
    <submittedName>
        <fullName evidence="10">DEAD/DEAH box helicase domain protein</fullName>
    </submittedName>
</protein>
<feature type="domain" description="DEAD-box RNA helicase Q" evidence="9">
    <location>
        <begin position="236"/>
        <end position="264"/>
    </location>
</feature>
<evidence type="ECO:0000256" key="6">
    <source>
        <dbReference type="SAM" id="Phobius"/>
    </source>
</evidence>